<dbReference type="InterPro" id="IPR012458">
    <property type="entry name" value="DUF1664"/>
</dbReference>
<feature type="transmembrane region" description="Helical" evidence="2">
    <location>
        <begin position="95"/>
        <end position="115"/>
    </location>
</feature>
<comment type="caution">
    <text evidence="4">The sequence shown here is derived from an EMBL/GenBank/DDBJ whole genome shotgun (WGS) entry which is preliminary data.</text>
</comment>
<reference evidence="4" key="1">
    <citation type="submission" date="2022-02" db="EMBL/GenBank/DDBJ databases">
        <authorList>
            <person name="Henning P.M."/>
            <person name="McCubbin A.G."/>
            <person name="Shore J.S."/>
        </authorList>
    </citation>
    <scope>NUCLEOTIDE SEQUENCE</scope>
    <source>
        <strain evidence="4">F60SS</strain>
        <tissue evidence="4">Leaves</tissue>
    </source>
</reference>
<keyword evidence="2" id="KW-0472">Membrane</keyword>
<feature type="domain" description="DUF1664" evidence="3">
    <location>
        <begin position="93"/>
        <end position="216"/>
    </location>
</feature>
<dbReference type="EMBL" id="JAKUCV010005279">
    <property type="protein sequence ID" value="KAJ4831789.1"/>
    <property type="molecule type" value="Genomic_DNA"/>
</dbReference>
<feature type="region of interest" description="Disordered" evidence="1">
    <location>
        <begin position="287"/>
        <end position="312"/>
    </location>
</feature>
<accession>A0A9Q0FJB5</accession>
<keyword evidence="5" id="KW-1185">Reference proteome</keyword>
<proteinExistence type="predicted"/>
<evidence type="ECO:0000313" key="4">
    <source>
        <dbReference type="EMBL" id="KAJ4831789.1"/>
    </source>
</evidence>
<evidence type="ECO:0000256" key="2">
    <source>
        <dbReference type="SAM" id="Phobius"/>
    </source>
</evidence>
<evidence type="ECO:0000259" key="3">
    <source>
        <dbReference type="Pfam" id="PF07889"/>
    </source>
</evidence>
<dbReference type="Proteomes" id="UP001141552">
    <property type="component" value="Unassembled WGS sequence"/>
</dbReference>
<dbReference type="Pfam" id="PF07889">
    <property type="entry name" value="DUF1664"/>
    <property type="match status" value="1"/>
</dbReference>
<dbReference type="PANTHER" id="PTHR46667">
    <property type="entry name" value="OS05G0182700 PROTEIN"/>
    <property type="match status" value="1"/>
</dbReference>
<keyword evidence="2" id="KW-0812">Transmembrane</keyword>
<gene>
    <name evidence="4" type="ORF">Tsubulata_016999</name>
</gene>
<dbReference type="PANTHER" id="PTHR46667:SF6">
    <property type="entry name" value="OS01G0185100 PROTEIN"/>
    <property type="match status" value="1"/>
</dbReference>
<reference evidence="4" key="2">
    <citation type="journal article" date="2023" name="Plants (Basel)">
        <title>Annotation of the Turnera subulata (Passifloraceae) Draft Genome Reveals the S-Locus Evolved after the Divergence of Turneroideae from Passifloroideae in a Stepwise Manner.</title>
        <authorList>
            <person name="Henning P.M."/>
            <person name="Roalson E.H."/>
            <person name="Mir W."/>
            <person name="McCubbin A.G."/>
            <person name="Shore J.S."/>
        </authorList>
    </citation>
    <scope>NUCLEOTIDE SEQUENCE</scope>
    <source>
        <strain evidence="4">F60SS</strain>
    </source>
</reference>
<keyword evidence="2" id="KW-1133">Transmembrane helix</keyword>
<protein>
    <recommendedName>
        <fullName evidence="3">DUF1664 domain-containing protein</fullName>
    </recommendedName>
</protein>
<organism evidence="4 5">
    <name type="scientific">Turnera subulata</name>
    <dbReference type="NCBI Taxonomy" id="218843"/>
    <lineage>
        <taxon>Eukaryota</taxon>
        <taxon>Viridiplantae</taxon>
        <taxon>Streptophyta</taxon>
        <taxon>Embryophyta</taxon>
        <taxon>Tracheophyta</taxon>
        <taxon>Spermatophyta</taxon>
        <taxon>Magnoliopsida</taxon>
        <taxon>eudicotyledons</taxon>
        <taxon>Gunneridae</taxon>
        <taxon>Pentapetalae</taxon>
        <taxon>rosids</taxon>
        <taxon>fabids</taxon>
        <taxon>Malpighiales</taxon>
        <taxon>Passifloraceae</taxon>
        <taxon>Turnera</taxon>
    </lineage>
</organism>
<dbReference type="AlphaFoldDB" id="A0A9Q0FJB5"/>
<evidence type="ECO:0000256" key="1">
    <source>
        <dbReference type="SAM" id="MobiDB-lite"/>
    </source>
</evidence>
<evidence type="ECO:0000313" key="5">
    <source>
        <dbReference type="Proteomes" id="UP001141552"/>
    </source>
</evidence>
<dbReference type="OrthoDB" id="544175at2759"/>
<sequence>MAMQAGLGVSRILILAGAGYTGTIMLKNGKLSELLGDLQSLVKGIEKSGEKDGDADYYDAIAQQVKRLGMEVRQLASSHGHITVLNGGSGQLGNLSGLIVPVATLGAVGYGYMWWKGLKFSDLMYVTKKSMANAVTSLNKHLEQVTDALSAAKAHLTQRIQHLDDKMETQKEISKAIQNDVNAATENLSQINSELYYLQSLVTGLDGKIGTLEEKQDLANMGVLYLCDFVRGKKIEMPKALEHQLKPSGRSRSITFPDLPGLTGLKEIADNVSRDIKQPATNGIVPDGIAKLEDSPRTPLNDQPRTLLRSLL</sequence>
<name>A0A9Q0FJB5_9ROSI</name>